<evidence type="ECO:0000259" key="5">
    <source>
        <dbReference type="PROSITE" id="PS51554"/>
    </source>
</evidence>
<feature type="domain" description="PFL" evidence="5">
    <location>
        <begin position="3"/>
        <end position="667"/>
    </location>
</feature>
<evidence type="ECO:0000256" key="3">
    <source>
        <dbReference type="PROSITE-ProRule" id="PRU00493"/>
    </source>
</evidence>
<reference evidence="6 7" key="1">
    <citation type="submission" date="2024-03" db="EMBL/GenBank/DDBJ databases">
        <title>Human intestinal bacterial collection.</title>
        <authorList>
            <person name="Pauvert C."/>
            <person name="Hitch T.C.A."/>
            <person name="Clavel T."/>
        </authorList>
    </citation>
    <scope>NUCLEOTIDE SEQUENCE [LARGE SCALE GENOMIC DNA]</scope>
    <source>
        <strain evidence="6 7">CLA-AA-H185</strain>
    </source>
</reference>
<dbReference type="NCBIfam" id="TIGR01774">
    <property type="entry name" value="PFL2-3"/>
    <property type="match status" value="1"/>
</dbReference>
<comment type="caution">
    <text evidence="6">The sequence shown here is derived from an EMBL/GenBank/DDBJ whole genome shotgun (WGS) entry which is preliminary data.</text>
</comment>
<dbReference type="PROSITE" id="PS51554">
    <property type="entry name" value="PFL"/>
    <property type="match status" value="1"/>
</dbReference>
<gene>
    <name evidence="6" type="ORF">WMO43_09855</name>
</gene>
<feature type="domain" description="Glycine radical" evidence="4">
    <location>
        <begin position="674"/>
        <end position="794"/>
    </location>
</feature>
<dbReference type="PROSITE" id="PS51149">
    <property type="entry name" value="GLY_RADICAL_2"/>
    <property type="match status" value="1"/>
</dbReference>
<dbReference type="InterPro" id="IPR051215">
    <property type="entry name" value="GRE"/>
</dbReference>
<keyword evidence="1 3" id="KW-0556">Organic radical</keyword>
<dbReference type="PANTHER" id="PTHR43641:SF2">
    <property type="entry name" value="DEHYDRATASE YBIW-RELATED"/>
    <property type="match status" value="1"/>
</dbReference>
<dbReference type="PANTHER" id="PTHR43641">
    <property type="entry name" value="FORMATE ACETYLTRANSFERASE 3-RELATED"/>
    <property type="match status" value="1"/>
</dbReference>
<evidence type="ECO:0000313" key="7">
    <source>
        <dbReference type="Proteomes" id="UP001454489"/>
    </source>
</evidence>
<dbReference type="Pfam" id="PF02901">
    <property type="entry name" value="PFL-like"/>
    <property type="match status" value="1"/>
</dbReference>
<dbReference type="InterPro" id="IPR001150">
    <property type="entry name" value="Gly_radical"/>
</dbReference>
<dbReference type="SUPFAM" id="SSF51998">
    <property type="entry name" value="PFL-like glycyl radical enzymes"/>
    <property type="match status" value="1"/>
</dbReference>
<name>A0ABV1HEM4_9FIRM</name>
<dbReference type="InterPro" id="IPR004184">
    <property type="entry name" value="PFL_dom"/>
</dbReference>
<evidence type="ECO:0000256" key="1">
    <source>
        <dbReference type="ARBA" id="ARBA00022818"/>
    </source>
</evidence>
<keyword evidence="7" id="KW-1185">Reference proteome</keyword>
<dbReference type="Proteomes" id="UP001454489">
    <property type="component" value="Unassembled WGS sequence"/>
</dbReference>
<evidence type="ECO:0000313" key="6">
    <source>
        <dbReference type="EMBL" id="MEQ2558171.1"/>
    </source>
</evidence>
<dbReference type="Gene3D" id="3.20.70.20">
    <property type="match status" value="1"/>
</dbReference>
<protein>
    <submittedName>
        <fullName evidence="6">Formate C-acetyltransferase/glycerol dehydratase family glycyl radical enzyme</fullName>
    </submittedName>
</protein>
<dbReference type="InterPro" id="IPR010098">
    <property type="entry name" value="PFL2/GDeHydtase_fam"/>
</dbReference>
<evidence type="ECO:0000256" key="2">
    <source>
        <dbReference type="ARBA" id="ARBA00023239"/>
    </source>
</evidence>
<sequence>MRERFFKLRDKLLNTTPKICIERAKIVTEAYKKYDAYPNIEKRAMALADVLRNMTIYIEEEQLLAGNQASSNRAAPLFPEYAFAYILDELDDLEKRSSDKFTITEENKKVLREILPWWEGKTLKDRAIAMQPQEVLDDRVTGVLGWQGNVSTGEGHIVPDYDMVVRLGFAGLRDKIQKHIDELDLSKPQDLEKLTFYRACKAIIDGCLDYIKRYCILAEEQAEQCKDAARKEELLGISERCQALLERAPETFFEALQCVWFVQVILHIETNGHSLSFGRFDQYMNPFLQKDLKEGRITMEEAEEMLGCFYLKIYSNNKLRSWSNTLTQMGSPTYQNICLGGQKADKTDAVNEMSWLCLEMLDEIHLPEPTVYIRVHENISEAFLKRAVKIVKQGVGMPAFVNDQTIIAALEKRGVTKEDALNYSTMGCTEVQVPGKWGYRANGKSKINLLKILEIVLNGGKDPKSQKQVFNDMKPLEEYTSIEELKQAYKRAIEYYMRLHVIADNVNELAMTQMTPDAFCSLLVQDCLGRGKAIKEGGTIYDMVSGTLVGIPNVGNAVYAIKKNVFDEKRMTAAELKEALDTDFAGEKGKVIRKYLLERTEKYGNDEKEVDKLTNELANYYVNQIYHYKTLREGKGPIGCCYTSSTVTITANIPSGAIVGASADGRKKGMPTADGISPSTGTMKKGLTAMFQSVGTLNTELFTGGQLLNVRINPSTLKTEEDEDKFIQILKAAGNLHCWHSQYNVVSNETLRDAQKHPENYQDLMVRVAGYNALFTSLNQELQEDIIARTQMDL</sequence>
<proteinExistence type="predicted"/>
<feature type="modified residue" description="Glycine radical" evidence="3">
    <location>
        <position position="770"/>
    </location>
</feature>
<evidence type="ECO:0000259" key="4">
    <source>
        <dbReference type="PROSITE" id="PS51149"/>
    </source>
</evidence>
<keyword evidence="2" id="KW-0456">Lyase</keyword>
<organism evidence="6 7">
    <name type="scientific">Maccoyibacter intestinihominis</name>
    <dbReference type="NCBI Taxonomy" id="3133499"/>
    <lineage>
        <taxon>Bacteria</taxon>
        <taxon>Bacillati</taxon>
        <taxon>Bacillota</taxon>
        <taxon>Clostridia</taxon>
        <taxon>Lachnospirales</taxon>
        <taxon>Lachnospiraceae</taxon>
        <taxon>Maccoyibacter</taxon>
    </lineage>
</organism>
<dbReference type="EMBL" id="JBBMEX010000009">
    <property type="protein sequence ID" value="MEQ2558171.1"/>
    <property type="molecule type" value="Genomic_DNA"/>
</dbReference>
<dbReference type="Pfam" id="PF01228">
    <property type="entry name" value="Gly_radical"/>
    <property type="match status" value="1"/>
</dbReference>
<dbReference type="RefSeq" id="WP_353531048.1">
    <property type="nucleotide sequence ID" value="NZ_JBBMEX010000009.1"/>
</dbReference>
<accession>A0ABV1HEM4</accession>